<gene>
    <name evidence="2" type="ORF">Pcinc_037604</name>
</gene>
<feature type="transmembrane region" description="Helical" evidence="1">
    <location>
        <begin position="12"/>
        <end position="30"/>
    </location>
</feature>
<protein>
    <submittedName>
        <fullName evidence="2">Uncharacterized protein</fullName>
    </submittedName>
</protein>
<evidence type="ECO:0000313" key="2">
    <source>
        <dbReference type="EMBL" id="KAK3856032.1"/>
    </source>
</evidence>
<organism evidence="2 3">
    <name type="scientific">Petrolisthes cinctipes</name>
    <name type="common">Flat porcelain crab</name>
    <dbReference type="NCBI Taxonomy" id="88211"/>
    <lineage>
        <taxon>Eukaryota</taxon>
        <taxon>Metazoa</taxon>
        <taxon>Ecdysozoa</taxon>
        <taxon>Arthropoda</taxon>
        <taxon>Crustacea</taxon>
        <taxon>Multicrustacea</taxon>
        <taxon>Malacostraca</taxon>
        <taxon>Eumalacostraca</taxon>
        <taxon>Eucarida</taxon>
        <taxon>Decapoda</taxon>
        <taxon>Pleocyemata</taxon>
        <taxon>Anomura</taxon>
        <taxon>Galatheoidea</taxon>
        <taxon>Porcellanidae</taxon>
        <taxon>Petrolisthes</taxon>
    </lineage>
</organism>
<keyword evidence="1" id="KW-0812">Transmembrane</keyword>
<reference evidence="2" key="1">
    <citation type="submission" date="2023-10" db="EMBL/GenBank/DDBJ databases">
        <title>Genome assemblies of two species of porcelain crab, Petrolisthes cinctipes and Petrolisthes manimaculis (Anomura: Porcellanidae).</title>
        <authorList>
            <person name="Angst P."/>
        </authorList>
    </citation>
    <scope>NUCLEOTIDE SEQUENCE</scope>
    <source>
        <strain evidence="2">PB745_01</strain>
        <tissue evidence="2">Gill</tissue>
    </source>
</reference>
<evidence type="ECO:0000256" key="1">
    <source>
        <dbReference type="SAM" id="Phobius"/>
    </source>
</evidence>
<name>A0AAE1EKV6_PETCI</name>
<sequence>MTSWFTDTTSASRLGFVVNWIIIPFLRPLLTNMRQMETFLETSCSDINYNRRKPMSVSEDFVVDAKSSSIVTHRSDVAAFMLSCLNTTSYDSKMVAITTTPKKNT</sequence>
<dbReference type="AlphaFoldDB" id="A0AAE1EKV6"/>
<keyword evidence="3" id="KW-1185">Reference proteome</keyword>
<evidence type="ECO:0000313" key="3">
    <source>
        <dbReference type="Proteomes" id="UP001286313"/>
    </source>
</evidence>
<keyword evidence="1" id="KW-0472">Membrane</keyword>
<dbReference type="Proteomes" id="UP001286313">
    <property type="component" value="Unassembled WGS sequence"/>
</dbReference>
<accession>A0AAE1EKV6</accession>
<dbReference type="EMBL" id="JAWQEG010006007">
    <property type="protein sequence ID" value="KAK3856032.1"/>
    <property type="molecule type" value="Genomic_DNA"/>
</dbReference>
<comment type="caution">
    <text evidence="2">The sequence shown here is derived from an EMBL/GenBank/DDBJ whole genome shotgun (WGS) entry which is preliminary data.</text>
</comment>
<keyword evidence="1" id="KW-1133">Transmembrane helix</keyword>
<proteinExistence type="predicted"/>